<comment type="caution">
    <text evidence="1">The sequence shown here is derived from an EMBL/GenBank/DDBJ whole genome shotgun (WGS) entry which is preliminary data.</text>
</comment>
<name>A0ABV5G365_9MICC</name>
<accession>A0ABV5G365</accession>
<sequence>MPGYTSGGRSGGSGDQVGWRLDRRRMRLDQGCLPVARLTAASLG</sequence>
<reference evidence="1 2" key="1">
    <citation type="submission" date="2024-09" db="EMBL/GenBank/DDBJ databases">
        <authorList>
            <person name="Sun Q."/>
            <person name="Mori K."/>
        </authorList>
    </citation>
    <scope>NUCLEOTIDE SEQUENCE [LARGE SCALE GENOMIC DNA]</scope>
    <source>
        <strain evidence="1 2">CCM 7609</strain>
    </source>
</reference>
<dbReference type="Proteomes" id="UP001589575">
    <property type="component" value="Unassembled WGS sequence"/>
</dbReference>
<protein>
    <submittedName>
        <fullName evidence="1">Uncharacterized protein</fullName>
    </submittedName>
</protein>
<evidence type="ECO:0000313" key="2">
    <source>
        <dbReference type="Proteomes" id="UP001589575"/>
    </source>
</evidence>
<gene>
    <name evidence="1" type="ORF">ACFFX0_20085</name>
</gene>
<organism evidence="1 2">
    <name type="scientific">Citricoccus parietis</name>
    <dbReference type="NCBI Taxonomy" id="592307"/>
    <lineage>
        <taxon>Bacteria</taxon>
        <taxon>Bacillati</taxon>
        <taxon>Actinomycetota</taxon>
        <taxon>Actinomycetes</taxon>
        <taxon>Micrococcales</taxon>
        <taxon>Micrococcaceae</taxon>
        <taxon>Citricoccus</taxon>
    </lineage>
</organism>
<dbReference type="EMBL" id="JBHMFI010000001">
    <property type="protein sequence ID" value="MFB9073371.1"/>
    <property type="molecule type" value="Genomic_DNA"/>
</dbReference>
<keyword evidence="2" id="KW-1185">Reference proteome</keyword>
<evidence type="ECO:0000313" key="1">
    <source>
        <dbReference type="EMBL" id="MFB9073371.1"/>
    </source>
</evidence>
<proteinExistence type="predicted"/>